<dbReference type="InterPro" id="IPR046950">
    <property type="entry name" value="DNA-dir_Rpol_C_phage-type"/>
</dbReference>
<dbReference type="SUPFAM" id="SSF56672">
    <property type="entry name" value="DNA/RNA polymerases"/>
    <property type="match status" value="1"/>
</dbReference>
<dbReference type="InterPro" id="IPR002092">
    <property type="entry name" value="DNA-dir_Rpol_phage-type"/>
</dbReference>
<dbReference type="Gene3D" id="1.10.1320.10">
    <property type="entry name" value="DNA-directed RNA polymerase, N-terminal domain"/>
    <property type="match status" value="1"/>
</dbReference>
<dbReference type="EMBL" id="JADBJN010000002">
    <property type="protein sequence ID" value="KAG5674913.1"/>
    <property type="molecule type" value="Genomic_DNA"/>
</dbReference>
<evidence type="ECO:0000256" key="3">
    <source>
        <dbReference type="ARBA" id="ARBA00022478"/>
    </source>
</evidence>
<evidence type="ECO:0000313" key="12">
    <source>
        <dbReference type="EMBL" id="KAG5674913.1"/>
    </source>
</evidence>
<evidence type="ECO:0000256" key="8">
    <source>
        <dbReference type="ARBA" id="ARBA00048552"/>
    </source>
</evidence>
<dbReference type="PROSITE" id="PS00900">
    <property type="entry name" value="RNA_POL_PHAGE_1"/>
    <property type="match status" value="1"/>
</dbReference>
<proteinExistence type="inferred from homology"/>
<evidence type="ECO:0000256" key="4">
    <source>
        <dbReference type="ARBA" id="ARBA00022679"/>
    </source>
</evidence>
<comment type="function">
    <text evidence="10">DNA-dependent RNA polymerase catalyzes the transcription of DNA into RNA using the four ribonucleoside triphosphates as substrates.</text>
</comment>
<dbReference type="GO" id="GO:0006390">
    <property type="term" value="P:mitochondrial transcription"/>
    <property type="evidence" value="ECO:0007669"/>
    <property type="project" value="TreeGrafter"/>
</dbReference>
<evidence type="ECO:0000256" key="5">
    <source>
        <dbReference type="ARBA" id="ARBA00022695"/>
    </source>
</evidence>
<evidence type="ECO:0000256" key="9">
    <source>
        <dbReference type="PROSITE-ProRule" id="PRU00708"/>
    </source>
</evidence>
<dbReference type="PROSITE" id="PS00489">
    <property type="entry name" value="RNA_POL_PHAGE_2"/>
    <property type="match status" value="1"/>
</dbReference>
<dbReference type="SMART" id="SM01311">
    <property type="entry name" value="RPOL_N"/>
    <property type="match status" value="1"/>
</dbReference>
<dbReference type="Gene3D" id="1.10.287.280">
    <property type="match status" value="1"/>
</dbReference>
<dbReference type="PANTHER" id="PTHR10102:SF0">
    <property type="entry name" value="DNA-DIRECTED RNA POLYMERASE, MITOCHONDRIAL"/>
    <property type="match status" value="1"/>
</dbReference>
<dbReference type="GO" id="GO:0071897">
    <property type="term" value="P:DNA biosynthetic process"/>
    <property type="evidence" value="ECO:0007669"/>
    <property type="project" value="UniProtKB-ARBA"/>
</dbReference>
<accession>A0A9J6BY66</accession>
<evidence type="ECO:0000256" key="1">
    <source>
        <dbReference type="ARBA" id="ARBA00009493"/>
    </source>
</evidence>
<dbReference type="Gene3D" id="1.10.150.20">
    <property type="entry name" value="5' to 3' exonuclease, C-terminal subdomain"/>
    <property type="match status" value="1"/>
</dbReference>
<keyword evidence="4 10" id="KW-0808">Transferase</keyword>
<dbReference type="InterPro" id="IPR002885">
    <property type="entry name" value="PPR_rpt"/>
</dbReference>
<evidence type="ECO:0000256" key="7">
    <source>
        <dbReference type="ARBA" id="ARBA00023163"/>
    </source>
</evidence>
<dbReference type="InterPro" id="IPR037159">
    <property type="entry name" value="RNA_POL_N_sf"/>
</dbReference>
<evidence type="ECO:0000256" key="2">
    <source>
        <dbReference type="ARBA" id="ARBA00012418"/>
    </source>
</evidence>
<dbReference type="InterPro" id="IPR011990">
    <property type="entry name" value="TPR-like_helical_dom_sf"/>
</dbReference>
<dbReference type="FunFam" id="1.10.287.280:FF:000001">
    <property type="entry name" value="DNA-directed RNA polymerase"/>
    <property type="match status" value="1"/>
</dbReference>
<organism evidence="12 13">
    <name type="scientific">Polypedilum vanderplanki</name>
    <name type="common">Sleeping chironomid midge</name>
    <dbReference type="NCBI Taxonomy" id="319348"/>
    <lineage>
        <taxon>Eukaryota</taxon>
        <taxon>Metazoa</taxon>
        <taxon>Ecdysozoa</taxon>
        <taxon>Arthropoda</taxon>
        <taxon>Hexapoda</taxon>
        <taxon>Insecta</taxon>
        <taxon>Pterygota</taxon>
        <taxon>Neoptera</taxon>
        <taxon>Endopterygota</taxon>
        <taxon>Diptera</taxon>
        <taxon>Nematocera</taxon>
        <taxon>Chironomoidea</taxon>
        <taxon>Chironomidae</taxon>
        <taxon>Chironominae</taxon>
        <taxon>Polypedilum</taxon>
        <taxon>Polypedilum</taxon>
    </lineage>
</organism>
<dbReference type="Pfam" id="PF00940">
    <property type="entry name" value="RNA_pol"/>
    <property type="match status" value="1"/>
</dbReference>
<dbReference type="EC" id="2.7.7.6" evidence="2 10"/>
<dbReference type="OrthoDB" id="276422at2759"/>
<dbReference type="Pfam" id="PF14700">
    <property type="entry name" value="RPOL_N"/>
    <property type="match status" value="1"/>
</dbReference>
<name>A0A9J6BY66_POLVA</name>
<keyword evidence="13" id="KW-1185">Reference proteome</keyword>
<evidence type="ECO:0000259" key="11">
    <source>
        <dbReference type="SMART" id="SM01311"/>
    </source>
</evidence>
<evidence type="ECO:0000313" key="13">
    <source>
        <dbReference type="Proteomes" id="UP001107558"/>
    </source>
</evidence>
<protein>
    <recommendedName>
        <fullName evidence="2 10">DNA-directed RNA polymerase</fullName>
        <ecNumber evidence="2 10">2.7.7.6</ecNumber>
    </recommendedName>
</protein>
<keyword evidence="3 10" id="KW-0240">DNA-directed RNA polymerase</keyword>
<dbReference type="GO" id="GO:0003899">
    <property type="term" value="F:DNA-directed RNA polymerase activity"/>
    <property type="evidence" value="ECO:0007669"/>
    <property type="project" value="UniProtKB-EC"/>
</dbReference>
<dbReference type="PANTHER" id="PTHR10102">
    <property type="entry name" value="DNA-DIRECTED RNA POLYMERASE, MITOCHONDRIAL"/>
    <property type="match status" value="1"/>
</dbReference>
<comment type="caution">
    <text evidence="12">The sequence shown here is derived from an EMBL/GenBank/DDBJ whole genome shotgun (WGS) entry which is preliminary data.</text>
</comment>
<dbReference type="GO" id="GO:0001018">
    <property type="term" value="F:mitochondrial promoter sequence-specific DNA binding"/>
    <property type="evidence" value="ECO:0007669"/>
    <property type="project" value="TreeGrafter"/>
</dbReference>
<feature type="domain" description="DNA-directed RNA polymerase N-terminal" evidence="11">
    <location>
        <begin position="454"/>
        <end position="768"/>
    </location>
</feature>
<gene>
    <name evidence="12" type="ORF">PVAND_004858</name>
</gene>
<dbReference type="PROSITE" id="PS51375">
    <property type="entry name" value="PPR"/>
    <property type="match status" value="1"/>
</dbReference>
<sequence length="1299" mass="150258">MYRLTTVKGSWNIRLLINRKKYVENRAQNFHTLLNRSTYFSLLSEQVRKTTAPLIQQQQITASNGSINAELLQKMIQKKKKKGKKYAELLQITTDSMKQTTTPIKKLKAKKLSNFIDKAHEEIKRKGINDNHNSPVVFVNNNIDELKLSSDKLHDIMDSYNAFKETTEGVTEAFEEETAVVEESETVTEEQHLFEEEDGNEIIPEVVLKKTPKLKKKFQSSTANSITEAEHKLKQKSLAISLCSYIDCCVQNGMVNRGYLTIIRYRWKSKNAGAYGLKIQDINIYNILMKGYSQEENYLKLREIMAILEEDRIKPNEQTFALLLDCLGRLSYSSTSLSKNKIKNYQELKDTINKVIKEASKFHISLNDIFQKTIFIKDQREMVLHAVKLVHPLFIPSYEAPNILYNNRLVNKLNANVQDISYDPIVNIHRKLEGSEIMEGIKGFNRSDLETWSREQLLNELNGEVTIKSVFKYPEPTPKVINYRNKLEELQKKWRECIISSFNRDFNVLRAEMKTRGGQNLMPYLRTLEVEQYADILLNEIRQLTEGSETYSPYISQLYGMLGSKVEMRYQVEQKMKLGVLQKTGDIYGKYCDIITAGNSSDNSRQCFQRLIYQSQNEGPSMNFHHQPWPMGARIGVGKFLYNILIRDVKLDPNFIRTGKHQNENLTSAFFTLFRYQGRSVKEEVKPHPILMKLYRGSQLETLTFDVNLVPMVCPPQPYWSIKNGGYLVAETDFLRLPSNCRQQNDMLEDMPVQDLYPVLDALNQQQSVAWQINTDILDVVIKVFNEGGNLKLDIPQLPETLPPLEMPENESSLSNSEKFKLFREKLTHRKKQAEMYSLWCDAHYRLSLANHFRNRVFWLPHNLDFRGRFYSIPPHLSHLSADLGRSLLKFHKKKKLGIDGLSWLKLHCINLTGLKKRNSIRERLLFAEEILDEILDSADNPLNGRRWWLKSDEPWQTLACCMEIANAIRSGDPENFESNIPIHQDGSCNGLQHYAALGRDTLGANSVNLSPNETPRDVYSDVVALVEKARQKDEENNVPVAKILRNFVLRKVIKQTVMTTVYGVTRYGARLQIAKQLKDIDDFPKEWVWPASSYLASKTFDSIREMFTSAREIQDWFVDCARLISTVCCDNVEWVTPLGLPVVQPYSRIKIKYSQTNMEKNNVTDMSKTPNGLKQRNAFPPNFIHSLDSSHMMLTSVHCEKIGLTFASVHDCYWTHASTVPEMSRICREQFVALHSEPILEDLSKFLFKKYSFDFKQMDFDGSTKDLSKRKLNRILTQVPKKGDFDLKTVLDSVYFFS</sequence>
<feature type="repeat" description="PPR" evidence="9">
    <location>
        <begin position="281"/>
        <end position="315"/>
    </location>
</feature>
<evidence type="ECO:0000256" key="10">
    <source>
        <dbReference type="RuleBase" id="RU003805"/>
    </source>
</evidence>
<dbReference type="Gene3D" id="1.25.40.10">
    <property type="entry name" value="Tetratricopeptide repeat domain"/>
    <property type="match status" value="1"/>
</dbReference>
<comment type="similarity">
    <text evidence="1 10">Belongs to the phage and mitochondrial RNA polymerase family.</text>
</comment>
<keyword evidence="6" id="KW-0809">Transit peptide</keyword>
<dbReference type="GO" id="GO:0034245">
    <property type="term" value="C:mitochondrial DNA-directed RNA polymerase complex"/>
    <property type="evidence" value="ECO:0007669"/>
    <property type="project" value="TreeGrafter"/>
</dbReference>
<dbReference type="InterPro" id="IPR043502">
    <property type="entry name" value="DNA/RNA_pol_sf"/>
</dbReference>
<comment type="catalytic activity">
    <reaction evidence="8 10">
        <text>RNA(n) + a ribonucleoside 5'-triphosphate = RNA(n+1) + diphosphate</text>
        <dbReference type="Rhea" id="RHEA:21248"/>
        <dbReference type="Rhea" id="RHEA-COMP:14527"/>
        <dbReference type="Rhea" id="RHEA-COMP:17342"/>
        <dbReference type="ChEBI" id="CHEBI:33019"/>
        <dbReference type="ChEBI" id="CHEBI:61557"/>
        <dbReference type="ChEBI" id="CHEBI:140395"/>
        <dbReference type="EC" id="2.7.7.6"/>
    </reaction>
</comment>
<dbReference type="InterPro" id="IPR029262">
    <property type="entry name" value="RPOL_N"/>
</dbReference>
<dbReference type="Proteomes" id="UP001107558">
    <property type="component" value="Chromosome 2"/>
</dbReference>
<reference evidence="12" key="1">
    <citation type="submission" date="2021-03" db="EMBL/GenBank/DDBJ databases">
        <title>Chromosome level genome of the anhydrobiotic midge Polypedilum vanderplanki.</title>
        <authorList>
            <person name="Yoshida Y."/>
            <person name="Kikawada T."/>
            <person name="Gusev O."/>
        </authorList>
    </citation>
    <scope>NUCLEOTIDE SEQUENCE</scope>
    <source>
        <strain evidence="12">NIAS01</strain>
        <tissue evidence="12">Whole body or cell culture</tissue>
    </source>
</reference>
<dbReference type="FunFam" id="1.10.150.20:FF:000031">
    <property type="entry name" value="DNA-directed RNA polymerase"/>
    <property type="match status" value="1"/>
</dbReference>
<evidence type="ECO:0000256" key="6">
    <source>
        <dbReference type="ARBA" id="ARBA00022946"/>
    </source>
</evidence>
<keyword evidence="5 10" id="KW-0548">Nucleotidyltransferase</keyword>
<keyword evidence="7 10" id="KW-0804">Transcription</keyword>